<reference evidence="1 2" key="1">
    <citation type="journal article" date="2014" name="Int. J. Syst. Evol. Microbiol.">
        <title>Complete genome sequence of Corynebacterium casei LMG S-19264T (=DSM 44701T), isolated from a smear-ripened cheese.</title>
        <authorList>
            <consortium name="US DOE Joint Genome Institute (JGI-PGF)"/>
            <person name="Walter F."/>
            <person name="Albersmeier A."/>
            <person name="Kalinowski J."/>
            <person name="Ruckert C."/>
        </authorList>
    </citation>
    <scope>NUCLEOTIDE SEQUENCE [LARGE SCALE GENOMIC DNA]</scope>
    <source>
        <strain evidence="1 2">KCTC 12866</strain>
    </source>
</reference>
<name>A0A8J3G8Z2_9BACT</name>
<dbReference type="Proteomes" id="UP000598271">
    <property type="component" value="Unassembled WGS sequence"/>
</dbReference>
<evidence type="ECO:0000313" key="2">
    <source>
        <dbReference type="Proteomes" id="UP000598271"/>
    </source>
</evidence>
<proteinExistence type="predicted"/>
<gene>
    <name evidence="1" type="ORF">GCM10007390_25090</name>
</gene>
<protein>
    <submittedName>
        <fullName evidence="1">Uncharacterized protein</fullName>
    </submittedName>
</protein>
<sequence length="551" mass="62245">MARPTNFVNKDKPNWLLTLIKENDQRVEPLRALRVLDTALPAFGGLTDGYGIPNVHSATSFIRTAVCALVSPESKYHRSKSLAKEVELALQYMLRIQHKDGTVDLLSTNFHSTPDLGFIVKWLVPEYILMQRADAGFFKTQLESLKTFLQRAGEALIVGGIHTPNHRWVVSAALTKLYELLPDPRYAARVEEWLAEQIDMDEDGQYTERSTYIYSPLTNRTLITIARGLKKPELYDYVRRNLDMARYYMHPNGEVVTEASGRQDKAAIGTMEGYYYPYRYLALRDKNGDFAAMCRMIEKTALPKVVSQLNYFLEDPSLWEELPAAKPLPTEYVKAFPYSGLVRIRRGKWDATLISSNPVWLTFHKGNAVLQGVRFAASFFGKGQFEGGELTRNGDEWQMARSLEAQYYQPFPKNNIPKGSGGNWQKLPRDDREKSEIQQLVSSVKVRETAEGIEADIEITGTDGVPVALELIFREGGSFGGAELLTASEKDAYKLESAKQGTYTFQGDTITFGPGRFEHRNLHLRGALPPLDAPAVYLTGFTPFRHTFRLS</sequence>
<dbReference type="EMBL" id="BMXF01000002">
    <property type="protein sequence ID" value="GHB70418.1"/>
    <property type="molecule type" value="Genomic_DNA"/>
</dbReference>
<dbReference type="AlphaFoldDB" id="A0A8J3G8Z2"/>
<comment type="caution">
    <text evidence="1">The sequence shown here is derived from an EMBL/GenBank/DDBJ whole genome shotgun (WGS) entry which is preliminary data.</text>
</comment>
<organism evidence="1 2">
    <name type="scientific">Persicitalea jodogahamensis</name>
    <dbReference type="NCBI Taxonomy" id="402147"/>
    <lineage>
        <taxon>Bacteria</taxon>
        <taxon>Pseudomonadati</taxon>
        <taxon>Bacteroidota</taxon>
        <taxon>Cytophagia</taxon>
        <taxon>Cytophagales</taxon>
        <taxon>Spirosomataceae</taxon>
        <taxon>Persicitalea</taxon>
    </lineage>
</organism>
<evidence type="ECO:0000313" key="1">
    <source>
        <dbReference type="EMBL" id="GHB70418.1"/>
    </source>
</evidence>
<accession>A0A8J3G8Z2</accession>
<keyword evidence="2" id="KW-1185">Reference proteome</keyword>